<reference evidence="16" key="1">
    <citation type="submission" date="2022-07" db="EMBL/GenBank/DDBJ databases">
        <title>Phylogenomic reconstructions and comparative analyses of Kickxellomycotina fungi.</title>
        <authorList>
            <person name="Reynolds N.K."/>
            <person name="Stajich J.E."/>
            <person name="Barry K."/>
            <person name="Grigoriev I.V."/>
            <person name="Crous P."/>
            <person name="Smith M.E."/>
        </authorList>
    </citation>
    <scope>NUCLEOTIDE SEQUENCE</scope>
    <source>
        <strain evidence="16">BCRC 34297</strain>
    </source>
</reference>
<keyword evidence="3 13" id="KW-0812">Transmembrane</keyword>
<protein>
    <submittedName>
        <fullName evidence="16">Cation-transporting ATPase 1</fullName>
    </submittedName>
</protein>
<keyword evidence="8" id="KW-0460">Magnesium</keyword>
<dbReference type="GO" id="GO:0019829">
    <property type="term" value="F:ATPase-coupled monoatomic cation transmembrane transporter activity"/>
    <property type="evidence" value="ECO:0007669"/>
    <property type="project" value="TreeGrafter"/>
</dbReference>
<evidence type="ECO:0000259" key="15">
    <source>
        <dbReference type="Pfam" id="PF23143"/>
    </source>
</evidence>
<evidence type="ECO:0000256" key="4">
    <source>
        <dbReference type="ARBA" id="ARBA00022723"/>
    </source>
</evidence>
<proteinExistence type="inferred from homology"/>
<keyword evidence="9" id="KW-1278">Translocase</keyword>
<dbReference type="PANTHER" id="PTHR45630">
    <property type="entry name" value="CATION-TRANSPORTING ATPASE-RELATED"/>
    <property type="match status" value="1"/>
</dbReference>
<evidence type="ECO:0000256" key="12">
    <source>
        <dbReference type="SAM" id="MobiDB-lite"/>
    </source>
</evidence>
<dbReference type="InterPro" id="IPR036412">
    <property type="entry name" value="HAD-like_sf"/>
</dbReference>
<dbReference type="Pfam" id="PF23143">
    <property type="entry name" value="2TM_P5A-ATPase"/>
    <property type="match status" value="1"/>
</dbReference>
<dbReference type="InterPro" id="IPR006544">
    <property type="entry name" value="P-type_TPase_V"/>
</dbReference>
<evidence type="ECO:0000313" key="17">
    <source>
        <dbReference type="Proteomes" id="UP001140011"/>
    </source>
</evidence>
<comment type="subcellular location">
    <subcellularLocation>
        <location evidence="1">Endoplasmic reticulum membrane</location>
        <topology evidence="1">Multi-pass membrane protein</topology>
    </subcellularLocation>
</comment>
<dbReference type="GO" id="GO:0015662">
    <property type="term" value="F:P-type ion transporter activity"/>
    <property type="evidence" value="ECO:0007669"/>
    <property type="project" value="TreeGrafter"/>
</dbReference>
<dbReference type="SFLD" id="SFLDG00002">
    <property type="entry name" value="C1.7:_P-type_atpase_like"/>
    <property type="match status" value="1"/>
</dbReference>
<keyword evidence="5" id="KW-0547">Nucleotide-binding</keyword>
<evidence type="ECO:0000256" key="10">
    <source>
        <dbReference type="ARBA" id="ARBA00022989"/>
    </source>
</evidence>
<dbReference type="GO" id="GO:0006874">
    <property type="term" value="P:intracellular calcium ion homeostasis"/>
    <property type="evidence" value="ECO:0007669"/>
    <property type="project" value="TreeGrafter"/>
</dbReference>
<organism evidence="16 17">
    <name type="scientific">Coemansia pectinata</name>
    <dbReference type="NCBI Taxonomy" id="1052879"/>
    <lineage>
        <taxon>Eukaryota</taxon>
        <taxon>Fungi</taxon>
        <taxon>Fungi incertae sedis</taxon>
        <taxon>Zoopagomycota</taxon>
        <taxon>Kickxellomycotina</taxon>
        <taxon>Kickxellomycetes</taxon>
        <taxon>Kickxellales</taxon>
        <taxon>Kickxellaceae</taxon>
        <taxon>Coemansia</taxon>
    </lineage>
</organism>
<evidence type="ECO:0000259" key="14">
    <source>
        <dbReference type="Pfam" id="PF00122"/>
    </source>
</evidence>
<feature type="domain" description="P-type ATPase A" evidence="14">
    <location>
        <begin position="274"/>
        <end position="406"/>
    </location>
</feature>
<comment type="similarity">
    <text evidence="2">Belongs to the cation transport ATPase (P-type) (TC 3.A.3) family. Type V subfamily.</text>
</comment>
<dbReference type="GO" id="GO:0046872">
    <property type="term" value="F:metal ion binding"/>
    <property type="evidence" value="ECO:0007669"/>
    <property type="project" value="UniProtKB-KW"/>
</dbReference>
<dbReference type="CDD" id="cd07543">
    <property type="entry name" value="P-type_ATPase_cation"/>
    <property type="match status" value="1"/>
</dbReference>
<sequence>MPSTSPELLVQAKAVKSATLHRRLPPLQHAYVWPFSVVYLGWLYVYTLRYDDFLGSQEFTVLSLLIVFTSQALVFLACQWSVNIRAKFTCQSVSDPVNIRAKFTCQSVSDPYAAELVKIIAADHLGKSALCDMIYGVNVYDESRPQLSFTFQALKYIYDDDKKVFSHVSYPSESCPPLGELQKSTGLLDNASVKEALEVYGENKFNIPVPTFIDLFKEHAVAPFFVFQVFCVGLWCMDEYWYYSIFTLVMLVVFESTLVFQRLRTLNEFRSLSMHPYKIQALRCGQWAEVGTESLCPGDIVSVVRTAEDSGVPCDVILLEGTCIVNEAMLSGESTPQLKESIQLRDATDHLDMEGADKNSMLFGGTKVLQVEAPHASSNIVTPDGGCACYVLRTGFGTSQGELVRTMIHSTDRVSADNKESYLFIGFLLIFAILASSYVWIVGSQDARRPKSKVLLDCVLIITSVVPPELPMELSMAVNSSLMALSKLAIFCTEPFRIPNAGKVDICCFDKTGTLTGEDLIVEGIAGAPGSTDPSLLNGAHTVGRDSTLTLASAHALVQLESGELVGDPMERTQLDAAGFKLVTSDIIVPDVSAAEVLAEMGIKSDKLKITICRRFAFSSVLKRSATLSVVSGLGASKAKHDYFVAAKGAPETLRGMLRSVPSWYDETYKAFSRRGGRVLTLGCKWMPRNAAFTERELNDLSRDEIESDLEFQGFLVFSCPLKPDSAAAIKMLNESSHRCVMITGDSPLTAAHVAREVGIVDRGVLVFDASSNSTTSKSEDTRVVTCTSIDETVTFDVDLNDDTRMQRAMDGWDLCLTGAALEVLRGTSLWKDYLLHHAWIYARVSPNQKEFVLTEYKLADYITLMCGDGTNDVGALKQAHVGVALLNGSVEDLQAIAERQMIQRLKQAYDAQCKISKRFNQPPPNPPPMLKRYMESLAAKEKEREKEQEQERRRIVAAGGSVSQSMVDEDKKRLDAANRSEQLVREAETQRLAGNTQTDVLHSKMTEWMMQMDTMEDDVPVLKFGDASVAAPFTSKLGSINAICNIIRQGRSALVATTQMYKILGLNCLISAYNLSVLYLEGIKYGDWQATIMGALMSVCFLCISKSSPLEKLSRERPQKNILTVYMLLTVLGQFAVHVAALVYLTLEVRKYEPSGEVDVEKKFEPSLLNTAMYLISLSQQVSTFAINYQGHPFREALKDNKVLFRGLAAVGAIAAICAMEIMPEFNEYLKLVPMPEHFRDVLCMVMAADFALAFLIEKACAMMFADYSAKPIAHHDSVETTVQMPNYEGRTVELQPTDYQKK</sequence>
<feature type="transmembrane region" description="Helical" evidence="13">
    <location>
        <begin position="30"/>
        <end position="47"/>
    </location>
</feature>
<gene>
    <name evidence="16" type="primary">SPF1</name>
    <name evidence="16" type="ORF">GGI19_002840</name>
</gene>
<keyword evidence="10 13" id="KW-1133">Transmembrane helix</keyword>
<keyword evidence="17" id="KW-1185">Reference proteome</keyword>
<dbReference type="SFLD" id="SFLDS00003">
    <property type="entry name" value="Haloacid_Dehalogenase"/>
    <property type="match status" value="1"/>
</dbReference>
<evidence type="ECO:0000256" key="7">
    <source>
        <dbReference type="ARBA" id="ARBA00022840"/>
    </source>
</evidence>
<dbReference type="SUPFAM" id="SSF81653">
    <property type="entry name" value="Calcium ATPase, transduction domain A"/>
    <property type="match status" value="1"/>
</dbReference>
<feature type="region of interest" description="Disordered" evidence="12">
    <location>
        <begin position="944"/>
        <end position="971"/>
    </location>
</feature>
<dbReference type="Pfam" id="PF00122">
    <property type="entry name" value="E1-E2_ATPase"/>
    <property type="match status" value="1"/>
</dbReference>
<keyword evidence="4" id="KW-0479">Metal-binding</keyword>
<dbReference type="Gene3D" id="2.70.150.10">
    <property type="entry name" value="Calcium-transporting ATPase, cytoplasmic transduction domain A"/>
    <property type="match status" value="1"/>
</dbReference>
<feature type="transmembrane region" description="Helical" evidence="13">
    <location>
        <begin position="1204"/>
        <end position="1224"/>
    </location>
</feature>
<feature type="transmembrane region" description="Helical" evidence="13">
    <location>
        <begin position="1239"/>
        <end position="1258"/>
    </location>
</feature>
<dbReference type="Gene3D" id="3.40.1110.10">
    <property type="entry name" value="Calcium-transporting ATPase, cytoplasmic domain N"/>
    <property type="match status" value="1"/>
</dbReference>
<dbReference type="PRINTS" id="PR00119">
    <property type="entry name" value="CATATPASE"/>
</dbReference>
<feature type="transmembrane region" description="Helical" evidence="13">
    <location>
        <begin position="422"/>
        <end position="441"/>
    </location>
</feature>
<evidence type="ECO:0000256" key="1">
    <source>
        <dbReference type="ARBA" id="ARBA00004477"/>
    </source>
</evidence>
<feature type="transmembrane region" description="Helical" evidence="13">
    <location>
        <begin position="240"/>
        <end position="260"/>
    </location>
</feature>
<evidence type="ECO:0000256" key="8">
    <source>
        <dbReference type="ARBA" id="ARBA00022842"/>
    </source>
</evidence>
<evidence type="ECO:0000256" key="5">
    <source>
        <dbReference type="ARBA" id="ARBA00022741"/>
    </source>
</evidence>
<feature type="transmembrane region" description="Helical" evidence="13">
    <location>
        <begin position="59"/>
        <end position="82"/>
    </location>
</feature>
<evidence type="ECO:0000256" key="13">
    <source>
        <dbReference type="SAM" id="Phobius"/>
    </source>
</evidence>
<dbReference type="InterPro" id="IPR018303">
    <property type="entry name" value="ATPase_P-typ_P_site"/>
</dbReference>
<dbReference type="OrthoDB" id="48943at2759"/>
<dbReference type="GO" id="GO:0016887">
    <property type="term" value="F:ATP hydrolysis activity"/>
    <property type="evidence" value="ECO:0007669"/>
    <property type="project" value="InterPro"/>
</dbReference>
<dbReference type="InterPro" id="IPR023298">
    <property type="entry name" value="ATPase_P-typ_TM_dom_sf"/>
</dbReference>
<evidence type="ECO:0000313" key="16">
    <source>
        <dbReference type="EMBL" id="KAJ2753840.1"/>
    </source>
</evidence>
<keyword evidence="6" id="KW-0256">Endoplasmic reticulum</keyword>
<dbReference type="SUPFAM" id="SSF81665">
    <property type="entry name" value="Calcium ATPase, transmembrane domain M"/>
    <property type="match status" value="1"/>
</dbReference>
<keyword evidence="7" id="KW-0067">ATP-binding</keyword>
<feature type="compositionally biased region" description="Basic and acidic residues" evidence="12">
    <location>
        <begin position="944"/>
        <end position="955"/>
    </location>
</feature>
<dbReference type="GO" id="GO:0005789">
    <property type="term" value="C:endoplasmic reticulum membrane"/>
    <property type="evidence" value="ECO:0007669"/>
    <property type="project" value="UniProtKB-SubCell"/>
</dbReference>
<dbReference type="NCBIfam" id="TIGR01657">
    <property type="entry name" value="P-ATPase-V"/>
    <property type="match status" value="1"/>
</dbReference>
<dbReference type="PROSITE" id="PS01229">
    <property type="entry name" value="COF_2"/>
    <property type="match status" value="1"/>
</dbReference>
<name>A0A9W8H1Y6_9FUNG</name>
<feature type="transmembrane region" description="Helical" evidence="13">
    <location>
        <begin position="1126"/>
        <end position="1148"/>
    </location>
</feature>
<dbReference type="InterPro" id="IPR057255">
    <property type="entry name" value="2TM_P5A-ATPase"/>
</dbReference>
<keyword evidence="11 13" id="KW-0472">Membrane</keyword>
<dbReference type="SUPFAM" id="SSF56784">
    <property type="entry name" value="HAD-like"/>
    <property type="match status" value="1"/>
</dbReference>
<accession>A0A9W8H1Y6</accession>
<dbReference type="EMBL" id="JANBUH010000158">
    <property type="protein sequence ID" value="KAJ2753840.1"/>
    <property type="molecule type" value="Genomic_DNA"/>
</dbReference>
<dbReference type="PANTHER" id="PTHR45630:SF7">
    <property type="entry name" value="ENDOPLASMIC RETICULUM TRANSMEMBRANE HELIX TRANSLOCASE"/>
    <property type="match status" value="1"/>
</dbReference>
<dbReference type="SFLD" id="SFLDF00027">
    <property type="entry name" value="p-type_atpase"/>
    <property type="match status" value="1"/>
</dbReference>
<dbReference type="InterPro" id="IPR023214">
    <property type="entry name" value="HAD_sf"/>
</dbReference>
<evidence type="ECO:0000256" key="9">
    <source>
        <dbReference type="ARBA" id="ARBA00022967"/>
    </source>
</evidence>
<dbReference type="NCBIfam" id="TIGR01494">
    <property type="entry name" value="ATPase_P-type"/>
    <property type="match status" value="1"/>
</dbReference>
<dbReference type="Gene3D" id="3.40.50.1000">
    <property type="entry name" value="HAD superfamily/HAD-like"/>
    <property type="match status" value="1"/>
</dbReference>
<dbReference type="InterPro" id="IPR008250">
    <property type="entry name" value="ATPase_P-typ_transduc_dom_A_sf"/>
</dbReference>
<comment type="caution">
    <text evidence="16">The sequence shown here is derived from an EMBL/GenBank/DDBJ whole genome shotgun (WGS) entry which is preliminary data.</text>
</comment>
<dbReference type="InterPro" id="IPR001757">
    <property type="entry name" value="P_typ_ATPase"/>
</dbReference>
<dbReference type="GO" id="GO:0005524">
    <property type="term" value="F:ATP binding"/>
    <property type="evidence" value="ECO:0007669"/>
    <property type="project" value="UniProtKB-KW"/>
</dbReference>
<evidence type="ECO:0000256" key="2">
    <source>
        <dbReference type="ARBA" id="ARBA00006000"/>
    </source>
</evidence>
<evidence type="ECO:0000256" key="11">
    <source>
        <dbReference type="ARBA" id="ARBA00023136"/>
    </source>
</evidence>
<evidence type="ECO:0000256" key="6">
    <source>
        <dbReference type="ARBA" id="ARBA00022824"/>
    </source>
</evidence>
<evidence type="ECO:0000256" key="3">
    <source>
        <dbReference type="ARBA" id="ARBA00022692"/>
    </source>
</evidence>
<feature type="domain" description="P5A-ATPase transmembrane helical hairpin" evidence="15">
    <location>
        <begin position="25"/>
        <end position="93"/>
    </location>
</feature>
<dbReference type="InterPro" id="IPR047820">
    <property type="entry name" value="P5A-type_ATPase"/>
</dbReference>
<dbReference type="InterPro" id="IPR023299">
    <property type="entry name" value="ATPase_P-typ_cyto_dom_N"/>
</dbReference>
<dbReference type="InterPro" id="IPR044492">
    <property type="entry name" value="P_typ_ATPase_HD_dom"/>
</dbReference>
<dbReference type="InterPro" id="IPR059000">
    <property type="entry name" value="ATPase_P-type_domA"/>
</dbReference>
<dbReference type="Proteomes" id="UP001140011">
    <property type="component" value="Unassembled WGS sequence"/>
</dbReference>
<dbReference type="PROSITE" id="PS00154">
    <property type="entry name" value="ATPASE_E1_E2"/>
    <property type="match status" value="1"/>
</dbReference>